<sequence>MDTNSDPTNALHDPRRIRIAQIDEKIAQLQAERHALIASFTFPVVTLPVEITSQIFVHSLPDDPLDYSTAEVAVILGRVCRQWRDIALSIPRLWAAWSFAIDGGSSLQGIRDGMELWLSRSKDRPLSIRVYHVGGSSEEVDEDDLAWWQAWDVGNVVVPILLEHYRRWENIEFNVPVSMVRDLYSLDANQAPPNLTRLVLGSAEGDWGSLEGDSPITFLAQAPKLRSLHLVLDAEYHLWGMDPVRLPYAQLTSFTGSMFGWMECAFILSLMPALVDCVFHIRNRVPVGAHHSVSSPTTLPHLTSLKLWSATPKARPVDALEYLTLPNLATFAVGCDEDEINFGHFYFEFWERSDECTIRHFSCESLKAEELSQCLGTMRELLTLELLHYDQQEVMSVIRCLHGKLKELQSLTVHCHKKRHDGDFSFRALLSLLEEMSSRPTTPLRRFRLMWTSLLLPRRPNVEELARFKMLAGIGMDIYVGSQEGSWV</sequence>
<evidence type="ECO:0000313" key="3">
    <source>
        <dbReference type="Proteomes" id="UP001215280"/>
    </source>
</evidence>
<comment type="caution">
    <text evidence="2">The sequence shown here is derived from an EMBL/GenBank/DDBJ whole genome shotgun (WGS) entry which is preliminary data.</text>
</comment>
<protein>
    <recommendedName>
        <fullName evidence="1">F-box domain-containing protein</fullName>
    </recommendedName>
</protein>
<proteinExistence type="predicted"/>
<keyword evidence="3" id="KW-1185">Reference proteome</keyword>
<organism evidence="2 3">
    <name type="scientific">Mycena maculata</name>
    <dbReference type="NCBI Taxonomy" id="230809"/>
    <lineage>
        <taxon>Eukaryota</taxon>
        <taxon>Fungi</taxon>
        <taxon>Dikarya</taxon>
        <taxon>Basidiomycota</taxon>
        <taxon>Agaricomycotina</taxon>
        <taxon>Agaricomycetes</taxon>
        <taxon>Agaricomycetidae</taxon>
        <taxon>Agaricales</taxon>
        <taxon>Marasmiineae</taxon>
        <taxon>Mycenaceae</taxon>
        <taxon>Mycena</taxon>
    </lineage>
</organism>
<dbReference type="EMBL" id="JARJLG010000057">
    <property type="protein sequence ID" value="KAJ7757798.1"/>
    <property type="molecule type" value="Genomic_DNA"/>
</dbReference>
<evidence type="ECO:0000313" key="2">
    <source>
        <dbReference type="EMBL" id="KAJ7757798.1"/>
    </source>
</evidence>
<evidence type="ECO:0000259" key="1">
    <source>
        <dbReference type="Pfam" id="PF12937"/>
    </source>
</evidence>
<gene>
    <name evidence="2" type="ORF">DFH07DRAFT_1060592</name>
</gene>
<dbReference type="Proteomes" id="UP001215280">
    <property type="component" value="Unassembled WGS sequence"/>
</dbReference>
<reference evidence="2" key="1">
    <citation type="submission" date="2023-03" db="EMBL/GenBank/DDBJ databases">
        <title>Massive genome expansion in bonnet fungi (Mycena s.s.) driven by repeated elements and novel gene families across ecological guilds.</title>
        <authorList>
            <consortium name="Lawrence Berkeley National Laboratory"/>
            <person name="Harder C.B."/>
            <person name="Miyauchi S."/>
            <person name="Viragh M."/>
            <person name="Kuo A."/>
            <person name="Thoen E."/>
            <person name="Andreopoulos B."/>
            <person name="Lu D."/>
            <person name="Skrede I."/>
            <person name="Drula E."/>
            <person name="Henrissat B."/>
            <person name="Morin E."/>
            <person name="Kohler A."/>
            <person name="Barry K."/>
            <person name="LaButti K."/>
            <person name="Morin E."/>
            <person name="Salamov A."/>
            <person name="Lipzen A."/>
            <person name="Mereny Z."/>
            <person name="Hegedus B."/>
            <person name="Baldrian P."/>
            <person name="Stursova M."/>
            <person name="Weitz H."/>
            <person name="Taylor A."/>
            <person name="Grigoriev I.V."/>
            <person name="Nagy L.G."/>
            <person name="Martin F."/>
            <person name="Kauserud H."/>
        </authorList>
    </citation>
    <scope>NUCLEOTIDE SEQUENCE</scope>
    <source>
        <strain evidence="2">CBHHK188m</strain>
    </source>
</reference>
<feature type="domain" description="F-box" evidence="1">
    <location>
        <begin position="46"/>
        <end position="95"/>
    </location>
</feature>
<dbReference type="InterPro" id="IPR001810">
    <property type="entry name" value="F-box_dom"/>
</dbReference>
<accession>A0AAD7J9C2</accession>
<dbReference type="AlphaFoldDB" id="A0AAD7J9C2"/>
<name>A0AAD7J9C2_9AGAR</name>
<dbReference type="Pfam" id="PF12937">
    <property type="entry name" value="F-box-like"/>
    <property type="match status" value="1"/>
</dbReference>